<accession>A0A9D4DNV3</accession>
<organism evidence="2 3">
    <name type="scientific">Dreissena polymorpha</name>
    <name type="common">Zebra mussel</name>
    <name type="synonym">Mytilus polymorpha</name>
    <dbReference type="NCBI Taxonomy" id="45954"/>
    <lineage>
        <taxon>Eukaryota</taxon>
        <taxon>Metazoa</taxon>
        <taxon>Spiralia</taxon>
        <taxon>Lophotrochozoa</taxon>
        <taxon>Mollusca</taxon>
        <taxon>Bivalvia</taxon>
        <taxon>Autobranchia</taxon>
        <taxon>Heteroconchia</taxon>
        <taxon>Euheterodonta</taxon>
        <taxon>Imparidentia</taxon>
        <taxon>Neoheterodontei</taxon>
        <taxon>Myida</taxon>
        <taxon>Dreissenoidea</taxon>
        <taxon>Dreissenidae</taxon>
        <taxon>Dreissena</taxon>
    </lineage>
</organism>
<dbReference type="EMBL" id="JAIWYP010000010">
    <property type="protein sequence ID" value="KAH3752146.1"/>
    <property type="molecule type" value="Genomic_DNA"/>
</dbReference>
<comment type="caution">
    <text evidence="2">The sequence shown here is derived from an EMBL/GenBank/DDBJ whole genome shotgun (WGS) entry which is preliminary data.</text>
</comment>
<name>A0A9D4DNV3_DREPO</name>
<evidence type="ECO:0000313" key="2">
    <source>
        <dbReference type="EMBL" id="KAH3752146.1"/>
    </source>
</evidence>
<protein>
    <submittedName>
        <fullName evidence="2">Uncharacterized protein</fullName>
    </submittedName>
</protein>
<evidence type="ECO:0000313" key="3">
    <source>
        <dbReference type="Proteomes" id="UP000828390"/>
    </source>
</evidence>
<keyword evidence="3" id="KW-1185">Reference proteome</keyword>
<feature type="compositionally biased region" description="Polar residues" evidence="1">
    <location>
        <begin position="17"/>
        <end position="26"/>
    </location>
</feature>
<evidence type="ECO:0000256" key="1">
    <source>
        <dbReference type="SAM" id="MobiDB-lite"/>
    </source>
</evidence>
<dbReference type="AlphaFoldDB" id="A0A9D4DNV3"/>
<sequence length="66" mass="7241">MNRWSPGRTGNDRRGTETNGTATGRTGTVMPLEFRYSYGIKENRCSAGMPPAFTGAPPGYYLRRPG</sequence>
<reference evidence="2" key="1">
    <citation type="journal article" date="2019" name="bioRxiv">
        <title>The Genome of the Zebra Mussel, Dreissena polymorpha: A Resource for Invasive Species Research.</title>
        <authorList>
            <person name="McCartney M.A."/>
            <person name="Auch B."/>
            <person name="Kono T."/>
            <person name="Mallez S."/>
            <person name="Zhang Y."/>
            <person name="Obille A."/>
            <person name="Becker A."/>
            <person name="Abrahante J.E."/>
            <person name="Garbe J."/>
            <person name="Badalamenti J.P."/>
            <person name="Herman A."/>
            <person name="Mangelson H."/>
            <person name="Liachko I."/>
            <person name="Sullivan S."/>
            <person name="Sone E.D."/>
            <person name="Koren S."/>
            <person name="Silverstein K.A.T."/>
            <person name="Beckman K.B."/>
            <person name="Gohl D.M."/>
        </authorList>
    </citation>
    <scope>NUCLEOTIDE SEQUENCE</scope>
    <source>
        <strain evidence="2">Duluth1</strain>
        <tissue evidence="2">Whole animal</tissue>
    </source>
</reference>
<reference evidence="2" key="2">
    <citation type="submission" date="2020-11" db="EMBL/GenBank/DDBJ databases">
        <authorList>
            <person name="McCartney M.A."/>
            <person name="Auch B."/>
            <person name="Kono T."/>
            <person name="Mallez S."/>
            <person name="Becker A."/>
            <person name="Gohl D.M."/>
            <person name="Silverstein K.A.T."/>
            <person name="Koren S."/>
            <person name="Bechman K.B."/>
            <person name="Herman A."/>
            <person name="Abrahante J.E."/>
            <person name="Garbe J."/>
        </authorList>
    </citation>
    <scope>NUCLEOTIDE SEQUENCE</scope>
    <source>
        <strain evidence="2">Duluth1</strain>
        <tissue evidence="2">Whole animal</tissue>
    </source>
</reference>
<gene>
    <name evidence="2" type="ORF">DPMN_186758</name>
</gene>
<feature type="region of interest" description="Disordered" evidence="1">
    <location>
        <begin position="1"/>
        <end position="28"/>
    </location>
</feature>
<dbReference type="Proteomes" id="UP000828390">
    <property type="component" value="Unassembled WGS sequence"/>
</dbReference>
<feature type="region of interest" description="Disordered" evidence="1">
    <location>
        <begin position="47"/>
        <end position="66"/>
    </location>
</feature>
<proteinExistence type="predicted"/>